<dbReference type="InterPro" id="IPR050203">
    <property type="entry name" value="Trp-tRNA_synthetase"/>
</dbReference>
<keyword evidence="7 10" id="KW-0648">Protein biosynthesis</keyword>
<dbReference type="GO" id="GO:0070183">
    <property type="term" value="P:mitochondrial tryptophanyl-tRNA aminoacylation"/>
    <property type="evidence" value="ECO:0007669"/>
    <property type="project" value="TreeGrafter"/>
</dbReference>
<dbReference type="GO" id="GO:0005524">
    <property type="term" value="F:ATP binding"/>
    <property type="evidence" value="ECO:0007669"/>
    <property type="project" value="UniProtKB-KW"/>
</dbReference>
<comment type="similarity">
    <text evidence="2 10">Belongs to the class-I aminoacyl-tRNA synthetase family.</text>
</comment>
<dbReference type="EMBL" id="MRZV01000168">
    <property type="protein sequence ID" value="PIK56653.1"/>
    <property type="molecule type" value="Genomic_DNA"/>
</dbReference>
<dbReference type="Gene3D" id="1.10.240.10">
    <property type="entry name" value="Tyrosyl-Transfer RNA Synthetase"/>
    <property type="match status" value="1"/>
</dbReference>
<dbReference type="FunFam" id="1.10.240.10:FF:000002">
    <property type="entry name" value="Tryptophan--tRNA ligase"/>
    <property type="match status" value="1"/>
</dbReference>
<evidence type="ECO:0000313" key="12">
    <source>
        <dbReference type="Proteomes" id="UP000230750"/>
    </source>
</evidence>
<evidence type="ECO:0000256" key="5">
    <source>
        <dbReference type="ARBA" id="ARBA00022741"/>
    </source>
</evidence>
<dbReference type="GO" id="GO:0004830">
    <property type="term" value="F:tryptophan-tRNA ligase activity"/>
    <property type="evidence" value="ECO:0007669"/>
    <property type="project" value="UniProtKB-EC"/>
</dbReference>
<dbReference type="SUPFAM" id="SSF52374">
    <property type="entry name" value="Nucleotidylyl transferase"/>
    <property type="match status" value="1"/>
</dbReference>
<comment type="caution">
    <text evidence="11">The sequence shown here is derived from an EMBL/GenBank/DDBJ whole genome shotgun (WGS) entry which is preliminary data.</text>
</comment>
<dbReference type="InterPro" id="IPR002306">
    <property type="entry name" value="Trp-tRNA-ligase"/>
</dbReference>
<evidence type="ECO:0000256" key="6">
    <source>
        <dbReference type="ARBA" id="ARBA00022840"/>
    </source>
</evidence>
<gene>
    <name evidence="11" type="ORF">BSL78_06439</name>
</gene>
<dbReference type="NCBIfam" id="TIGR00233">
    <property type="entry name" value="trpS"/>
    <property type="match status" value="1"/>
</dbReference>
<accession>A0A2G8L8Q4</accession>
<protein>
    <recommendedName>
        <fullName evidence="3">tryptophan--tRNA ligase</fullName>
        <ecNumber evidence="3">6.1.1.2</ecNumber>
    </recommendedName>
    <alternativeName>
        <fullName evidence="9">Tryptophanyl-tRNA synthetase</fullName>
    </alternativeName>
</protein>
<sequence length="334" mass="37093">MLLNFVKCSLQISQKKVIFSGIQPTGVPHLGNFFGAIEKWVDMQNDESDALYVSIVDLHSISLPQDPDYLRNCILSMTATLLAVAWILSDVFYFNSLIVQLLINFVLNDVAVRGTGRSKAGNDKKAACVGLFSYPVLQAADILLYRSTHVPVGDDQLPHLELAQQLSRLFNQEYGTKLVPPEPIIGKFKRIKSLREPEKKMSKSDADPKSRIELTDDKEAITLKLKKAVTDFTSDVTFEPDERPGVANLVTIHAAASGQVPEEIPGQVVGMTTAEYKMIVAKAVNERLAPVRERYFALMNDEDYLMDTLHKGAEKAKLVAENTLTEVKRCVGLL</sequence>
<keyword evidence="5 10" id="KW-0547">Nucleotide-binding</keyword>
<dbReference type="Gene3D" id="3.40.50.620">
    <property type="entry name" value="HUPs"/>
    <property type="match status" value="1"/>
</dbReference>
<dbReference type="OrthoDB" id="15808at2759"/>
<keyword evidence="6 10" id="KW-0067">ATP-binding</keyword>
<dbReference type="InterPro" id="IPR014729">
    <property type="entry name" value="Rossmann-like_a/b/a_fold"/>
</dbReference>
<evidence type="ECO:0000313" key="11">
    <source>
        <dbReference type="EMBL" id="PIK56653.1"/>
    </source>
</evidence>
<organism evidence="11 12">
    <name type="scientific">Stichopus japonicus</name>
    <name type="common">Sea cucumber</name>
    <dbReference type="NCBI Taxonomy" id="307972"/>
    <lineage>
        <taxon>Eukaryota</taxon>
        <taxon>Metazoa</taxon>
        <taxon>Echinodermata</taxon>
        <taxon>Eleutherozoa</taxon>
        <taxon>Echinozoa</taxon>
        <taxon>Holothuroidea</taxon>
        <taxon>Aspidochirotacea</taxon>
        <taxon>Aspidochirotida</taxon>
        <taxon>Stichopodidae</taxon>
        <taxon>Apostichopus</taxon>
    </lineage>
</organism>
<comment type="subcellular location">
    <subcellularLocation>
        <location evidence="1">Mitochondrion</location>
    </subcellularLocation>
</comment>
<evidence type="ECO:0000256" key="2">
    <source>
        <dbReference type="ARBA" id="ARBA00005594"/>
    </source>
</evidence>
<evidence type="ECO:0000256" key="9">
    <source>
        <dbReference type="ARBA" id="ARBA00030268"/>
    </source>
</evidence>
<keyword evidence="12" id="KW-1185">Reference proteome</keyword>
<dbReference type="InterPro" id="IPR001412">
    <property type="entry name" value="aa-tRNA-synth_I_CS"/>
</dbReference>
<name>A0A2G8L8Q4_STIJA</name>
<keyword evidence="4 10" id="KW-0436">Ligase</keyword>
<dbReference type="STRING" id="307972.A0A2G8L8Q4"/>
<reference evidence="11 12" key="1">
    <citation type="journal article" date="2017" name="PLoS Biol.">
        <title>The sea cucumber genome provides insights into morphological evolution and visceral regeneration.</title>
        <authorList>
            <person name="Zhang X."/>
            <person name="Sun L."/>
            <person name="Yuan J."/>
            <person name="Sun Y."/>
            <person name="Gao Y."/>
            <person name="Zhang L."/>
            <person name="Li S."/>
            <person name="Dai H."/>
            <person name="Hamel J.F."/>
            <person name="Liu C."/>
            <person name="Yu Y."/>
            <person name="Liu S."/>
            <person name="Lin W."/>
            <person name="Guo K."/>
            <person name="Jin S."/>
            <person name="Xu P."/>
            <person name="Storey K.B."/>
            <person name="Huan P."/>
            <person name="Zhang T."/>
            <person name="Zhou Y."/>
            <person name="Zhang J."/>
            <person name="Lin C."/>
            <person name="Li X."/>
            <person name="Xing L."/>
            <person name="Huo D."/>
            <person name="Sun M."/>
            <person name="Wang L."/>
            <person name="Mercier A."/>
            <person name="Li F."/>
            <person name="Yang H."/>
            <person name="Xiang J."/>
        </authorList>
    </citation>
    <scope>NUCLEOTIDE SEQUENCE [LARGE SCALE GENOMIC DNA]</scope>
    <source>
        <strain evidence="11">Shaxun</strain>
        <tissue evidence="11">Muscle</tissue>
    </source>
</reference>
<dbReference type="AlphaFoldDB" id="A0A2G8L8Q4"/>
<dbReference type="PANTHER" id="PTHR43766">
    <property type="entry name" value="TRYPTOPHAN--TRNA LIGASE, MITOCHONDRIAL"/>
    <property type="match status" value="1"/>
</dbReference>
<dbReference type="GO" id="GO:0005759">
    <property type="term" value="C:mitochondrial matrix"/>
    <property type="evidence" value="ECO:0007669"/>
    <property type="project" value="TreeGrafter"/>
</dbReference>
<dbReference type="Proteomes" id="UP000230750">
    <property type="component" value="Unassembled WGS sequence"/>
</dbReference>
<dbReference type="Pfam" id="PF00579">
    <property type="entry name" value="tRNA-synt_1b"/>
    <property type="match status" value="1"/>
</dbReference>
<keyword evidence="8 10" id="KW-0030">Aminoacyl-tRNA synthetase</keyword>
<evidence type="ECO:0000256" key="3">
    <source>
        <dbReference type="ARBA" id="ARBA00013161"/>
    </source>
</evidence>
<dbReference type="EC" id="6.1.1.2" evidence="3"/>
<evidence type="ECO:0000256" key="10">
    <source>
        <dbReference type="RuleBase" id="RU363036"/>
    </source>
</evidence>
<evidence type="ECO:0000256" key="4">
    <source>
        <dbReference type="ARBA" id="ARBA00022598"/>
    </source>
</evidence>
<proteinExistence type="inferred from homology"/>
<evidence type="ECO:0000256" key="7">
    <source>
        <dbReference type="ARBA" id="ARBA00022917"/>
    </source>
</evidence>
<dbReference type="PANTHER" id="PTHR43766:SF1">
    <property type="entry name" value="TRYPTOPHAN--TRNA LIGASE, MITOCHONDRIAL"/>
    <property type="match status" value="1"/>
</dbReference>
<evidence type="ECO:0000256" key="8">
    <source>
        <dbReference type="ARBA" id="ARBA00023146"/>
    </source>
</evidence>
<dbReference type="PROSITE" id="PS00178">
    <property type="entry name" value="AA_TRNA_LIGASE_I"/>
    <property type="match status" value="1"/>
</dbReference>
<evidence type="ECO:0000256" key="1">
    <source>
        <dbReference type="ARBA" id="ARBA00004173"/>
    </source>
</evidence>
<dbReference type="PRINTS" id="PR01039">
    <property type="entry name" value="TRNASYNTHTRP"/>
</dbReference>
<dbReference type="InterPro" id="IPR002305">
    <property type="entry name" value="aa-tRNA-synth_Ic"/>
</dbReference>